<proteinExistence type="predicted"/>
<dbReference type="EMBL" id="PDLO01000004">
    <property type="protein sequence ID" value="PHK98277.1"/>
    <property type="molecule type" value="Genomic_DNA"/>
</dbReference>
<name>A0A2G0CEC6_9BACT</name>
<protein>
    <submittedName>
        <fullName evidence="2">Uncharacterized protein</fullName>
    </submittedName>
</protein>
<feature type="transmembrane region" description="Helical" evidence="1">
    <location>
        <begin position="84"/>
        <end position="104"/>
    </location>
</feature>
<comment type="caution">
    <text evidence="2">The sequence shown here is derived from an EMBL/GenBank/DDBJ whole genome shotgun (WGS) entry which is preliminary data.</text>
</comment>
<organism evidence="2 3">
    <name type="scientific">Neolewinella marina</name>
    <dbReference type="NCBI Taxonomy" id="438751"/>
    <lineage>
        <taxon>Bacteria</taxon>
        <taxon>Pseudomonadati</taxon>
        <taxon>Bacteroidota</taxon>
        <taxon>Saprospiria</taxon>
        <taxon>Saprospirales</taxon>
        <taxon>Lewinellaceae</taxon>
        <taxon>Neolewinella</taxon>
    </lineage>
</organism>
<gene>
    <name evidence="2" type="ORF">CGL56_11280</name>
</gene>
<evidence type="ECO:0000313" key="3">
    <source>
        <dbReference type="Proteomes" id="UP000226437"/>
    </source>
</evidence>
<evidence type="ECO:0000256" key="1">
    <source>
        <dbReference type="SAM" id="Phobius"/>
    </source>
</evidence>
<keyword evidence="3" id="KW-1185">Reference proteome</keyword>
<reference evidence="2 3" key="1">
    <citation type="submission" date="2017-10" db="EMBL/GenBank/DDBJ databases">
        <title>The draft genome sequence of Lewinella marina KCTC 32374.</title>
        <authorList>
            <person name="Wang K."/>
        </authorList>
    </citation>
    <scope>NUCLEOTIDE SEQUENCE [LARGE SCALE GENOMIC DNA]</scope>
    <source>
        <strain evidence="2 3">MKG-38</strain>
    </source>
</reference>
<feature type="transmembrane region" description="Helical" evidence="1">
    <location>
        <begin position="56"/>
        <end position="78"/>
    </location>
</feature>
<feature type="transmembrane region" description="Helical" evidence="1">
    <location>
        <begin position="24"/>
        <end position="44"/>
    </location>
</feature>
<keyword evidence="1" id="KW-1133">Transmembrane helix</keyword>
<accession>A0A2G0CEC6</accession>
<dbReference type="AlphaFoldDB" id="A0A2G0CEC6"/>
<evidence type="ECO:0000313" key="2">
    <source>
        <dbReference type="EMBL" id="PHK98277.1"/>
    </source>
</evidence>
<keyword evidence="1" id="KW-0812">Transmembrane</keyword>
<keyword evidence="1" id="KW-0472">Membrane</keyword>
<sequence>MLIAFILAAYRFFPGQLPGWSFALAWVVAALVLLGTLAELWLMWRDYRAGFLFPMRNASLFILLFSLVGLPAYLVFAGVTGRDLGPSTLLLAPVFLAFATRNLFRVRIDQLSLLAKTGFRAPVEVPLFRITDVAVTDDRITIESDGQRPVQLLRVFFLPGHWRQLRERLTGLATTRKP</sequence>
<dbReference type="Proteomes" id="UP000226437">
    <property type="component" value="Unassembled WGS sequence"/>
</dbReference>